<proteinExistence type="predicted"/>
<dbReference type="RefSeq" id="WP_051985249.1">
    <property type="nucleotide sequence ID" value="NZ_JAKOBR010000047.1"/>
</dbReference>
<reference evidence="2 3" key="1">
    <citation type="submission" date="2014-04" db="EMBL/GenBank/DDBJ databases">
        <authorList>
            <person name="Bishop-Lilly K.A."/>
            <person name="Broomall S.M."/>
            <person name="Chain P.S."/>
            <person name="Chertkov O."/>
            <person name="Coyne S.R."/>
            <person name="Daligault H.E."/>
            <person name="Davenport K.W."/>
            <person name="Erkkila T."/>
            <person name="Frey K.G."/>
            <person name="Gibbons H.S."/>
            <person name="Gu W."/>
            <person name="Jaissle J."/>
            <person name="Johnson S.L."/>
            <person name="Koroleva G.I."/>
            <person name="Ladner J.T."/>
            <person name="Lo C.-C."/>
            <person name="Minogue T.D."/>
            <person name="Munk C."/>
            <person name="Palacios G.F."/>
            <person name="Redden C.L."/>
            <person name="Rosenzweig C.N."/>
            <person name="Scholz M.B."/>
            <person name="Teshima H."/>
            <person name="Xu Y."/>
        </authorList>
    </citation>
    <scope>NUCLEOTIDE SEQUENCE [LARGE SCALE GENOMIC DNA]</scope>
    <source>
        <strain evidence="2 3">8244</strain>
    </source>
</reference>
<keyword evidence="1" id="KW-0812">Transmembrane</keyword>
<keyword evidence="1" id="KW-1133">Transmembrane helix</keyword>
<dbReference type="InterPro" id="IPR019635">
    <property type="entry name" value="DUF2500"/>
</dbReference>
<evidence type="ECO:0008006" key="4">
    <source>
        <dbReference type="Google" id="ProtNLM"/>
    </source>
</evidence>
<dbReference type="Proteomes" id="UP000029278">
    <property type="component" value="Unassembled WGS sequence"/>
</dbReference>
<dbReference type="Gene3D" id="2.40.50.660">
    <property type="match status" value="1"/>
</dbReference>
<evidence type="ECO:0000313" key="3">
    <source>
        <dbReference type="Proteomes" id="UP000029278"/>
    </source>
</evidence>
<name>A0A090ZE36_PAEMA</name>
<protein>
    <recommendedName>
        <fullName evidence="4">DUF2500 family protein</fullName>
    </recommendedName>
</protein>
<comment type="caution">
    <text evidence="2">The sequence shown here is derived from an EMBL/GenBank/DDBJ whole genome shotgun (WGS) entry which is preliminary data.</text>
</comment>
<feature type="transmembrane region" description="Helical" evidence="1">
    <location>
        <begin position="27"/>
        <end position="52"/>
    </location>
</feature>
<dbReference type="AlphaFoldDB" id="A0A090ZE36"/>
<sequence>MSGFHPLFGGAGFGGDFGGGFGGGFDFMFTLVPIFIGIIFVIVIVGLIGSGVKYVQNARSPRETRYARIVSKRMDVRHSSSSHHGDNHMHSSSSRTYYYITLEFDNGQRVEYLDVKNLYGLVAEGDAGYAAVQGDWIVAFERDMAQNRSGGTF</sequence>
<dbReference type="Pfam" id="PF10694">
    <property type="entry name" value="DUF2500"/>
    <property type="match status" value="1"/>
</dbReference>
<dbReference type="PATRIC" id="fig|44252.3.peg.2953"/>
<evidence type="ECO:0000256" key="1">
    <source>
        <dbReference type="SAM" id="Phobius"/>
    </source>
</evidence>
<organism evidence="2 3">
    <name type="scientific">Paenibacillus macerans</name>
    <name type="common">Bacillus macerans</name>
    <dbReference type="NCBI Taxonomy" id="44252"/>
    <lineage>
        <taxon>Bacteria</taxon>
        <taxon>Bacillati</taxon>
        <taxon>Bacillota</taxon>
        <taxon>Bacilli</taxon>
        <taxon>Bacillales</taxon>
        <taxon>Paenibacillaceae</taxon>
        <taxon>Paenibacillus</taxon>
    </lineage>
</organism>
<accession>A0A090ZE36</accession>
<keyword evidence="3" id="KW-1185">Reference proteome</keyword>
<dbReference type="EMBL" id="JMQA01000027">
    <property type="protein sequence ID" value="KFN08673.1"/>
    <property type="molecule type" value="Genomic_DNA"/>
</dbReference>
<dbReference type="GeneID" id="77011409"/>
<dbReference type="STRING" id="44252.DJ90_5296"/>
<dbReference type="HOGENOM" id="CLU_138370_0_0_9"/>
<evidence type="ECO:0000313" key="2">
    <source>
        <dbReference type="EMBL" id="KFN08673.1"/>
    </source>
</evidence>
<gene>
    <name evidence="2" type="ORF">DJ90_5296</name>
</gene>
<keyword evidence="1" id="KW-0472">Membrane</keyword>